<evidence type="ECO:0000256" key="7">
    <source>
        <dbReference type="ARBA" id="ARBA00023237"/>
    </source>
</evidence>
<dbReference type="InterPro" id="IPR023997">
    <property type="entry name" value="TonB-dep_OMP_SusC/RagA_CS"/>
</dbReference>
<feature type="domain" description="TonB-dependent receptor-like beta-barrel" evidence="11">
    <location>
        <begin position="379"/>
        <end position="827"/>
    </location>
</feature>
<dbReference type="STRING" id="1850246.LPB138_05310"/>
<comment type="similarity">
    <text evidence="8 9">Belongs to the TonB-dependent receptor family.</text>
</comment>
<protein>
    <submittedName>
        <fullName evidence="13">SusC/RagA family TonB-linked outer membrane protein</fullName>
    </submittedName>
</protein>
<comment type="subcellular location">
    <subcellularLocation>
        <location evidence="1 8">Cell outer membrane</location>
        <topology evidence="1 8">Multi-pass membrane protein</topology>
    </subcellularLocation>
</comment>
<feature type="domain" description="TonB-dependent receptor plug" evidence="12">
    <location>
        <begin position="111"/>
        <end position="225"/>
    </location>
</feature>
<keyword evidence="3 8" id="KW-1134">Transmembrane beta strand</keyword>
<dbReference type="Pfam" id="PF13715">
    <property type="entry name" value="CarbopepD_reg_2"/>
    <property type="match status" value="1"/>
</dbReference>
<evidence type="ECO:0000313" key="14">
    <source>
        <dbReference type="Proteomes" id="UP000176050"/>
    </source>
</evidence>
<dbReference type="Gene3D" id="2.170.130.10">
    <property type="entry name" value="TonB-dependent receptor, plug domain"/>
    <property type="match status" value="1"/>
</dbReference>
<dbReference type="InterPro" id="IPR008969">
    <property type="entry name" value="CarboxyPept-like_regulatory"/>
</dbReference>
<dbReference type="PROSITE" id="PS52016">
    <property type="entry name" value="TONB_DEPENDENT_REC_3"/>
    <property type="match status" value="1"/>
</dbReference>
<dbReference type="NCBIfam" id="TIGR04056">
    <property type="entry name" value="OMP_RagA_SusC"/>
    <property type="match status" value="1"/>
</dbReference>
<keyword evidence="14" id="KW-1185">Reference proteome</keyword>
<evidence type="ECO:0000256" key="2">
    <source>
        <dbReference type="ARBA" id="ARBA00022448"/>
    </source>
</evidence>
<evidence type="ECO:0000256" key="8">
    <source>
        <dbReference type="PROSITE-ProRule" id="PRU01360"/>
    </source>
</evidence>
<dbReference type="InterPro" id="IPR012910">
    <property type="entry name" value="Plug_dom"/>
</dbReference>
<evidence type="ECO:0000259" key="12">
    <source>
        <dbReference type="Pfam" id="PF07715"/>
    </source>
</evidence>
<dbReference type="Gene3D" id="2.40.170.20">
    <property type="entry name" value="TonB-dependent receptor, beta-barrel domain"/>
    <property type="match status" value="1"/>
</dbReference>
<keyword evidence="4 8" id="KW-0812">Transmembrane</keyword>
<dbReference type="OrthoDB" id="9768177at2"/>
<evidence type="ECO:0000256" key="4">
    <source>
        <dbReference type="ARBA" id="ARBA00022692"/>
    </source>
</evidence>
<dbReference type="NCBIfam" id="TIGR04057">
    <property type="entry name" value="SusC_RagA_signa"/>
    <property type="match status" value="1"/>
</dbReference>
<dbReference type="GO" id="GO:0009279">
    <property type="term" value="C:cell outer membrane"/>
    <property type="evidence" value="ECO:0007669"/>
    <property type="project" value="UniProtKB-SubCell"/>
</dbReference>
<keyword evidence="7 8" id="KW-0998">Cell outer membrane</keyword>
<dbReference type="InterPro" id="IPR000531">
    <property type="entry name" value="Beta-barrel_TonB"/>
</dbReference>
<keyword evidence="5 9" id="KW-0798">TonB box</keyword>
<feature type="chain" id="PRO_5009111081" evidence="10">
    <location>
        <begin position="19"/>
        <end position="978"/>
    </location>
</feature>
<dbReference type="EMBL" id="CP017478">
    <property type="protein sequence ID" value="AOW22022.1"/>
    <property type="molecule type" value="Genomic_DNA"/>
</dbReference>
<evidence type="ECO:0000256" key="5">
    <source>
        <dbReference type="ARBA" id="ARBA00023077"/>
    </source>
</evidence>
<evidence type="ECO:0000256" key="1">
    <source>
        <dbReference type="ARBA" id="ARBA00004571"/>
    </source>
</evidence>
<evidence type="ECO:0000256" key="6">
    <source>
        <dbReference type="ARBA" id="ARBA00023136"/>
    </source>
</evidence>
<dbReference type="Pfam" id="PF00593">
    <property type="entry name" value="TonB_dep_Rec_b-barrel"/>
    <property type="match status" value="1"/>
</dbReference>
<keyword evidence="10" id="KW-0732">Signal</keyword>
<dbReference type="InterPro" id="IPR036942">
    <property type="entry name" value="Beta-barrel_TonB_sf"/>
</dbReference>
<dbReference type="SUPFAM" id="SSF56935">
    <property type="entry name" value="Porins"/>
    <property type="match status" value="1"/>
</dbReference>
<dbReference type="Proteomes" id="UP000176050">
    <property type="component" value="Chromosome"/>
</dbReference>
<feature type="signal peptide" evidence="10">
    <location>
        <begin position="1"/>
        <end position="18"/>
    </location>
</feature>
<keyword evidence="6 8" id="KW-0472">Membrane</keyword>
<dbReference type="AlphaFoldDB" id="A0A1D8PBR5"/>
<dbReference type="Gene3D" id="2.60.40.1120">
    <property type="entry name" value="Carboxypeptidase-like, regulatory domain"/>
    <property type="match status" value="1"/>
</dbReference>
<dbReference type="InterPro" id="IPR023996">
    <property type="entry name" value="TonB-dep_OMP_SusC/RagA"/>
</dbReference>
<evidence type="ECO:0000256" key="9">
    <source>
        <dbReference type="RuleBase" id="RU003357"/>
    </source>
</evidence>
<dbReference type="KEGG" id="lul:LPB138_05310"/>
<dbReference type="SUPFAM" id="SSF49464">
    <property type="entry name" value="Carboxypeptidase regulatory domain-like"/>
    <property type="match status" value="1"/>
</dbReference>
<accession>A0A1D8PBR5</accession>
<evidence type="ECO:0000259" key="11">
    <source>
        <dbReference type="Pfam" id="PF00593"/>
    </source>
</evidence>
<proteinExistence type="inferred from homology"/>
<sequence length="978" mass="107348">MKTIYSLLFLCIPTLIFSQNITVTGTVRELTSNAPIPGVNIVVKGTSNGTNTDFDGNYQINVNTGDVLVFTSIGYKSIEKTVAGVTLNVSLEEDAEQLEEVVVIGYGTTTVKDATGSITAVTAKDFNKGNIVTPENLLSGRVAGLSINTGGDPGAGSTIRIRGGASLGASNDPLIVINGLPIDNNTIGGSRSILSSINPNEIESFTVLKDASATAIYGSRASNGVIIITTKKGTRTFSVNLDMSMGVNSLTDKVDVFNANEFRQVITEQNPDLLPLLGTANTDWQEEIFRPSISSTVNLSVNGLLFNQIPARVSIGRTLQDGLRLTSEFERNTGSFSINPSFLDDHLKVSINGNATLEKNRFASGQEANALTFDPTQPVYDENSPFDGYFQYYNLNDDGVLNENDLVSLAPFNPVAELLQNRSLSDVKRFYGNVKLDYNFHFLPEMSAVVNVGIDEQTADGFVKISDQNPLTQNDGRIVGSDSEYNNFLKNTLFDGYLAYKKEVGNFGIDATAGYSYQKFRNERFISGELLDDGVDTEPILNIDPELVLVGFFGRTNFSFNDKYLLTLSYRRDGTSRFSKENRWGNFPAAAFAWKVSEDLFPESKAISNLKLRLGWGITGQQDIGQDNLDLFMSRYIRGLPASQYVFGGAVTSIGIPQFRNENLKWEETTTYNAGFDFGLFDDRFSGSIEGFYKESKDLLANAAISDGSNFSNSGFQNIGNFTSKGIEFTIGGDIVRNEDGFNWDANFNTTFIRTEIESLALDQDQLVGDADGGTGNTVQIHRVGYTPFSFYVYKQIYNNEGNPIEGAYADLNGDNIITDADKYIHHNGAPLITMGFMSNMSYKNFDLSFNLRANLDNYVYNNVNSSRAQYDLLANSSVVANLPVSVLQSGFNTTEDVILSDYYIENASFLKMDNVTLGYTFDNVINERSSIRLSGSVQNVFTITNYSGLDPAVFDNGIDNTIYPRPRTVLIGANVKF</sequence>
<reference evidence="13 14" key="1">
    <citation type="submission" date="2016-10" db="EMBL/GenBank/DDBJ databases">
        <title>Lutibacter sp. LPB0138, isolated from marine gastropod.</title>
        <authorList>
            <person name="Kim E."/>
            <person name="Yi H."/>
        </authorList>
    </citation>
    <scope>NUCLEOTIDE SEQUENCE [LARGE SCALE GENOMIC DNA]</scope>
    <source>
        <strain evidence="13 14">LPB0138</strain>
    </source>
</reference>
<name>A0A1D8PBR5_9FLAO</name>
<gene>
    <name evidence="13" type="ORF">LPB138_05310</name>
</gene>
<dbReference type="Pfam" id="PF07715">
    <property type="entry name" value="Plug"/>
    <property type="match status" value="1"/>
</dbReference>
<evidence type="ECO:0000313" key="13">
    <source>
        <dbReference type="EMBL" id="AOW22022.1"/>
    </source>
</evidence>
<evidence type="ECO:0000256" key="10">
    <source>
        <dbReference type="SAM" id="SignalP"/>
    </source>
</evidence>
<evidence type="ECO:0000256" key="3">
    <source>
        <dbReference type="ARBA" id="ARBA00022452"/>
    </source>
</evidence>
<keyword evidence="2 8" id="KW-0813">Transport</keyword>
<dbReference type="InterPro" id="IPR039426">
    <property type="entry name" value="TonB-dep_rcpt-like"/>
</dbReference>
<dbReference type="InterPro" id="IPR037066">
    <property type="entry name" value="Plug_dom_sf"/>
</dbReference>
<organism evidence="13 14">
    <name type="scientific">Urechidicola croceus</name>
    <dbReference type="NCBI Taxonomy" id="1850246"/>
    <lineage>
        <taxon>Bacteria</taxon>
        <taxon>Pseudomonadati</taxon>
        <taxon>Bacteroidota</taxon>
        <taxon>Flavobacteriia</taxon>
        <taxon>Flavobacteriales</taxon>
        <taxon>Flavobacteriaceae</taxon>
        <taxon>Urechidicola</taxon>
    </lineage>
</organism>